<name>A0A9W9JG29_9EURO</name>
<dbReference type="GO" id="GO:0005737">
    <property type="term" value="C:cytoplasm"/>
    <property type="evidence" value="ECO:0007669"/>
    <property type="project" value="TreeGrafter"/>
</dbReference>
<proteinExistence type="predicted"/>
<dbReference type="GO" id="GO:0019748">
    <property type="term" value="P:secondary metabolic process"/>
    <property type="evidence" value="ECO:0007669"/>
    <property type="project" value="TreeGrafter"/>
</dbReference>
<dbReference type="GO" id="GO:0017000">
    <property type="term" value="P:antibiotic biosynthetic process"/>
    <property type="evidence" value="ECO:0007669"/>
    <property type="project" value="UniProtKB-ARBA"/>
</dbReference>
<gene>
    <name evidence="3" type="ORF">N7449_006767</name>
</gene>
<dbReference type="Gene3D" id="3.40.50.1820">
    <property type="entry name" value="alpha/beta hydrolase"/>
    <property type="match status" value="1"/>
</dbReference>
<dbReference type="OrthoDB" id="2094269at2759"/>
<dbReference type="InterPro" id="IPR005645">
    <property type="entry name" value="FSH-like_dom"/>
</dbReference>
<dbReference type="GO" id="GO:0016787">
    <property type="term" value="F:hydrolase activity"/>
    <property type="evidence" value="ECO:0007669"/>
    <property type="project" value="UniProtKB-KW"/>
</dbReference>
<reference evidence="3" key="2">
    <citation type="journal article" date="2023" name="IMA Fungus">
        <title>Comparative genomic study of the Penicillium genus elucidates a diverse pangenome and 15 lateral gene transfer events.</title>
        <authorList>
            <person name="Petersen C."/>
            <person name="Sorensen T."/>
            <person name="Nielsen M.R."/>
            <person name="Sondergaard T.E."/>
            <person name="Sorensen J.L."/>
            <person name="Fitzpatrick D.A."/>
            <person name="Frisvad J.C."/>
            <person name="Nielsen K.L."/>
        </authorList>
    </citation>
    <scope>NUCLEOTIDE SEQUENCE</scope>
    <source>
        <strain evidence="3">IBT 20477</strain>
    </source>
</reference>
<comment type="caution">
    <text evidence="3">The sequence shown here is derived from an EMBL/GenBank/DDBJ whole genome shotgun (WGS) entry which is preliminary data.</text>
</comment>
<keyword evidence="1" id="KW-0378">Hydrolase</keyword>
<reference evidence="3" key="1">
    <citation type="submission" date="2022-11" db="EMBL/GenBank/DDBJ databases">
        <authorList>
            <person name="Petersen C."/>
        </authorList>
    </citation>
    <scope>NUCLEOTIDE SEQUENCE</scope>
    <source>
        <strain evidence="3">IBT 20477</strain>
    </source>
</reference>
<sequence length="280" mass="31332">MKWLCIHGTGSSAAIFQDQLAAITTNLQAKHAFHFINGPFESKPAAGLDLRHPDGPYYTWWQKSTVTNIRAACQNFHKYVIQHSNSPYDGVVCFSRGCLLVASYIWLHQTENPTEPLPFKAVVFICGGPVFSVLEELADEVHEWDRRTKLALRERASKEAILKWGKDRWTTPGGNGDDDLHLDPSAPIDPSNVFGLDTVKIPQKLRIKIPTLHVYGRVDPRLPASLQLVYLSESTKRLTYQHEGGHNIPRSSAAAEGIARLIDECAQMVGVNTQQSHQDR</sequence>
<evidence type="ECO:0000259" key="2">
    <source>
        <dbReference type="Pfam" id="PF03959"/>
    </source>
</evidence>
<dbReference type="InterPro" id="IPR050593">
    <property type="entry name" value="LovG"/>
</dbReference>
<dbReference type="PANTHER" id="PTHR48070">
    <property type="entry name" value="ESTERASE OVCA2"/>
    <property type="match status" value="1"/>
</dbReference>
<organism evidence="3 4">
    <name type="scientific">Penicillium cf. viridicatum</name>
    <dbReference type="NCBI Taxonomy" id="2972119"/>
    <lineage>
        <taxon>Eukaryota</taxon>
        <taxon>Fungi</taxon>
        <taxon>Dikarya</taxon>
        <taxon>Ascomycota</taxon>
        <taxon>Pezizomycotina</taxon>
        <taxon>Eurotiomycetes</taxon>
        <taxon>Eurotiomycetidae</taxon>
        <taxon>Eurotiales</taxon>
        <taxon>Aspergillaceae</taxon>
        <taxon>Penicillium</taxon>
    </lineage>
</organism>
<dbReference type="InterPro" id="IPR029058">
    <property type="entry name" value="AB_hydrolase_fold"/>
</dbReference>
<dbReference type="AlphaFoldDB" id="A0A9W9JG29"/>
<dbReference type="GO" id="GO:0072330">
    <property type="term" value="P:monocarboxylic acid biosynthetic process"/>
    <property type="evidence" value="ECO:0007669"/>
    <property type="project" value="UniProtKB-ARBA"/>
</dbReference>
<dbReference type="EMBL" id="JAPQKQ010000005">
    <property type="protein sequence ID" value="KAJ5196288.1"/>
    <property type="molecule type" value="Genomic_DNA"/>
</dbReference>
<feature type="domain" description="Serine hydrolase" evidence="2">
    <location>
        <begin position="2"/>
        <end position="254"/>
    </location>
</feature>
<evidence type="ECO:0000313" key="4">
    <source>
        <dbReference type="Proteomes" id="UP001150942"/>
    </source>
</evidence>
<protein>
    <recommendedName>
        <fullName evidence="2">Serine hydrolase domain-containing protein</fullName>
    </recommendedName>
</protein>
<keyword evidence="4" id="KW-1185">Reference proteome</keyword>
<evidence type="ECO:0000256" key="1">
    <source>
        <dbReference type="ARBA" id="ARBA00022801"/>
    </source>
</evidence>
<evidence type="ECO:0000313" key="3">
    <source>
        <dbReference type="EMBL" id="KAJ5196288.1"/>
    </source>
</evidence>
<dbReference type="Proteomes" id="UP001150942">
    <property type="component" value="Unassembled WGS sequence"/>
</dbReference>
<dbReference type="Pfam" id="PF03959">
    <property type="entry name" value="FSH1"/>
    <property type="match status" value="1"/>
</dbReference>
<dbReference type="PANTHER" id="PTHR48070:SF7">
    <property type="entry name" value="SERINE HYDROLASE FSH DOMAIN-CONTAINING PROTEIN-RELATED"/>
    <property type="match status" value="1"/>
</dbReference>
<accession>A0A9W9JG29</accession>
<dbReference type="SUPFAM" id="SSF53474">
    <property type="entry name" value="alpha/beta-Hydrolases"/>
    <property type="match status" value="1"/>
</dbReference>
<dbReference type="GO" id="GO:0005634">
    <property type="term" value="C:nucleus"/>
    <property type="evidence" value="ECO:0007669"/>
    <property type="project" value="TreeGrafter"/>
</dbReference>